<dbReference type="OrthoDB" id="2666802at2"/>
<keyword evidence="9" id="KW-1185">Reference proteome</keyword>
<dbReference type="EMBL" id="CCXS01000001">
    <property type="protein sequence ID" value="CEG21697.1"/>
    <property type="molecule type" value="Genomic_DNA"/>
</dbReference>
<name>A0A098EIR1_9BACL</name>
<evidence type="ECO:0000256" key="3">
    <source>
        <dbReference type="ARBA" id="ARBA00022692"/>
    </source>
</evidence>
<dbReference type="InterPro" id="IPR007267">
    <property type="entry name" value="GtrA_DPMS_TM"/>
</dbReference>
<evidence type="ECO:0000256" key="4">
    <source>
        <dbReference type="ARBA" id="ARBA00022989"/>
    </source>
</evidence>
<dbReference type="Pfam" id="PF04138">
    <property type="entry name" value="GtrA_DPMS_TM"/>
    <property type="match status" value="1"/>
</dbReference>
<evidence type="ECO:0000313" key="8">
    <source>
        <dbReference type="EMBL" id="CEG21697.1"/>
    </source>
</evidence>
<dbReference type="InterPro" id="IPR051401">
    <property type="entry name" value="GtrA_CellWall_Glycosyl"/>
</dbReference>
<feature type="domain" description="GtrA/DPMS transmembrane" evidence="7">
    <location>
        <begin position="12"/>
        <end position="121"/>
    </location>
</feature>
<evidence type="ECO:0000256" key="1">
    <source>
        <dbReference type="ARBA" id="ARBA00004141"/>
    </source>
</evidence>
<dbReference type="PANTHER" id="PTHR38459">
    <property type="entry name" value="PROPHAGE BACTOPRENOL-LINKED GLUCOSE TRANSLOCASE HOMOLOG"/>
    <property type="match status" value="1"/>
</dbReference>
<feature type="transmembrane region" description="Helical" evidence="6">
    <location>
        <begin position="73"/>
        <end position="97"/>
    </location>
</feature>
<proteinExistence type="inferred from homology"/>
<feature type="transmembrane region" description="Helical" evidence="6">
    <location>
        <begin position="103"/>
        <end position="124"/>
    </location>
</feature>
<keyword evidence="5 6" id="KW-0472">Membrane</keyword>
<dbReference type="GO" id="GO:0005886">
    <property type="term" value="C:plasma membrane"/>
    <property type="evidence" value="ECO:0007669"/>
    <property type="project" value="TreeGrafter"/>
</dbReference>
<sequence>MNFAKLNTEFTRFVVVGVINTLTYYSIYLILHNLFSLPYLAAHVIGFFISLNISFFLNCYVTYKIKPTLKKYLYFPLTQVVNMSVSTFLIFIFVEWLRINSNIAPFAAVLFTVPITFVISGKILKGTAAPKFAKRR</sequence>
<feature type="transmembrane region" description="Helical" evidence="6">
    <location>
        <begin position="37"/>
        <end position="61"/>
    </location>
</feature>
<dbReference type="STRING" id="1499687.BN1080_00611"/>
<feature type="transmembrane region" description="Helical" evidence="6">
    <location>
        <begin position="12"/>
        <end position="31"/>
    </location>
</feature>
<evidence type="ECO:0000256" key="6">
    <source>
        <dbReference type="SAM" id="Phobius"/>
    </source>
</evidence>
<accession>A0A098EIR1</accession>
<gene>
    <name evidence="8" type="ORF">BN1080_00611</name>
</gene>
<evidence type="ECO:0000313" key="9">
    <source>
        <dbReference type="Proteomes" id="UP000043699"/>
    </source>
</evidence>
<comment type="subcellular location">
    <subcellularLocation>
        <location evidence="1">Membrane</location>
        <topology evidence="1">Multi-pass membrane protein</topology>
    </subcellularLocation>
</comment>
<keyword evidence="4 6" id="KW-1133">Transmembrane helix</keyword>
<evidence type="ECO:0000256" key="2">
    <source>
        <dbReference type="ARBA" id="ARBA00009399"/>
    </source>
</evidence>
<protein>
    <submittedName>
        <fullName evidence="8">GtrA-like protein</fullName>
    </submittedName>
</protein>
<evidence type="ECO:0000256" key="5">
    <source>
        <dbReference type="ARBA" id="ARBA00023136"/>
    </source>
</evidence>
<organism evidence="8 9">
    <name type="scientific">Planococcus massiliensis</name>
    <dbReference type="NCBI Taxonomy" id="1499687"/>
    <lineage>
        <taxon>Bacteria</taxon>
        <taxon>Bacillati</taxon>
        <taxon>Bacillota</taxon>
        <taxon>Bacilli</taxon>
        <taxon>Bacillales</taxon>
        <taxon>Caryophanaceae</taxon>
        <taxon>Planococcus</taxon>
    </lineage>
</organism>
<evidence type="ECO:0000259" key="7">
    <source>
        <dbReference type="Pfam" id="PF04138"/>
    </source>
</evidence>
<dbReference type="Proteomes" id="UP000043699">
    <property type="component" value="Unassembled WGS sequence"/>
</dbReference>
<dbReference type="RefSeq" id="WP_052650397.1">
    <property type="nucleotide sequence ID" value="NZ_CCXS01000001.1"/>
</dbReference>
<dbReference type="GO" id="GO:0000271">
    <property type="term" value="P:polysaccharide biosynthetic process"/>
    <property type="evidence" value="ECO:0007669"/>
    <property type="project" value="InterPro"/>
</dbReference>
<dbReference type="PANTHER" id="PTHR38459:SF1">
    <property type="entry name" value="PROPHAGE BACTOPRENOL-LINKED GLUCOSE TRANSLOCASE HOMOLOG"/>
    <property type="match status" value="1"/>
</dbReference>
<reference evidence="8 9" key="1">
    <citation type="submission" date="2014-09" db="EMBL/GenBank/DDBJ databases">
        <authorList>
            <person name="Urmite Genomes Urmite Genomes"/>
        </authorList>
    </citation>
    <scope>NUCLEOTIDE SEQUENCE [LARGE SCALE GENOMIC DNA]</scope>
    <source>
        <strain evidence="8 9">ES2</strain>
    </source>
</reference>
<dbReference type="AlphaFoldDB" id="A0A098EIR1"/>
<comment type="similarity">
    <text evidence="2">Belongs to the GtrA family.</text>
</comment>
<keyword evidence="3 6" id="KW-0812">Transmembrane</keyword>